<feature type="region of interest" description="Disordered" evidence="1">
    <location>
        <begin position="291"/>
        <end position="317"/>
    </location>
</feature>
<accession>A0A182NMJ6</accession>
<reference evidence="3" key="1">
    <citation type="submission" date="2013-03" db="EMBL/GenBank/DDBJ databases">
        <title>The Genome Sequence of Anopheles dirus WRAIR2.</title>
        <authorList>
            <consortium name="The Broad Institute Genomics Platform"/>
            <person name="Neafsey D.E."/>
            <person name="Walton C."/>
            <person name="Walker B."/>
            <person name="Young S.K."/>
            <person name="Zeng Q."/>
            <person name="Gargeya S."/>
            <person name="Fitzgerald M."/>
            <person name="Haas B."/>
            <person name="Abouelleil A."/>
            <person name="Allen A.W."/>
            <person name="Alvarado L."/>
            <person name="Arachchi H.M."/>
            <person name="Berlin A.M."/>
            <person name="Chapman S.B."/>
            <person name="Gainer-Dewar J."/>
            <person name="Goldberg J."/>
            <person name="Griggs A."/>
            <person name="Gujja S."/>
            <person name="Hansen M."/>
            <person name="Howarth C."/>
            <person name="Imamovic A."/>
            <person name="Ireland A."/>
            <person name="Larimer J."/>
            <person name="McCowan C."/>
            <person name="Murphy C."/>
            <person name="Pearson M."/>
            <person name="Poon T.W."/>
            <person name="Priest M."/>
            <person name="Roberts A."/>
            <person name="Saif S."/>
            <person name="Shea T."/>
            <person name="Sisk P."/>
            <person name="Sykes S."/>
            <person name="Wortman J."/>
            <person name="Nusbaum C."/>
            <person name="Birren B."/>
        </authorList>
    </citation>
    <scope>NUCLEOTIDE SEQUENCE [LARGE SCALE GENOMIC DNA]</scope>
    <source>
        <strain evidence="3">WRAIR2</strain>
    </source>
</reference>
<feature type="region of interest" description="Disordered" evidence="1">
    <location>
        <begin position="202"/>
        <end position="269"/>
    </location>
</feature>
<keyword evidence="3" id="KW-1185">Reference proteome</keyword>
<protein>
    <submittedName>
        <fullName evidence="2">Uncharacterized protein</fullName>
    </submittedName>
</protein>
<sequence>MTDINRTKQSYQHKHNGKIDPQSVQSPPVLHSTGPNASEHARTATNGAGSGSGGSLKRNNSHHQRLKKSNTNTLEREYGGTHHNHHQHQQTGPRSGAGSGLAKSWSKTSSSSTSQSTTHGPVDQTPHALETGTSASGRPPGTNAGASATQAKTEATLGEDFKRFHTLRNSYGGKSNLNVNNTDHTIKSQVLLHQQKLREYSRQLPSQQQPPQHHDNDSYSTCSSSQSDYQHPQQPQPHQHHRHKHHTHYRLHQHQHHQQPPSHGVVQPPIYPISATVAATATLTRAGGGGSILKNATGSSGTGHQDPVGSRNSLKRGPGGLSTLSLCSCDAETEDSLVSPAGHTSNTSTDPDVRTCENVTNIVS</sequence>
<feature type="compositionally biased region" description="Polar residues" evidence="1">
    <location>
        <begin position="144"/>
        <end position="153"/>
    </location>
</feature>
<feature type="region of interest" description="Disordered" evidence="1">
    <location>
        <begin position="1"/>
        <end position="160"/>
    </location>
</feature>
<feature type="compositionally biased region" description="Basic residues" evidence="1">
    <location>
        <begin position="238"/>
        <end position="257"/>
    </location>
</feature>
<reference evidence="2" key="2">
    <citation type="submission" date="2020-05" db="UniProtKB">
        <authorList>
            <consortium name="EnsemblMetazoa"/>
        </authorList>
    </citation>
    <scope>IDENTIFICATION</scope>
    <source>
        <strain evidence="2">WRAIR2</strain>
    </source>
</reference>
<organism evidence="2 3">
    <name type="scientific">Anopheles dirus</name>
    <dbReference type="NCBI Taxonomy" id="7168"/>
    <lineage>
        <taxon>Eukaryota</taxon>
        <taxon>Metazoa</taxon>
        <taxon>Ecdysozoa</taxon>
        <taxon>Arthropoda</taxon>
        <taxon>Hexapoda</taxon>
        <taxon>Insecta</taxon>
        <taxon>Pterygota</taxon>
        <taxon>Neoptera</taxon>
        <taxon>Endopterygota</taxon>
        <taxon>Diptera</taxon>
        <taxon>Nematocera</taxon>
        <taxon>Culicoidea</taxon>
        <taxon>Culicidae</taxon>
        <taxon>Anophelinae</taxon>
        <taxon>Anopheles</taxon>
    </lineage>
</organism>
<evidence type="ECO:0000256" key="1">
    <source>
        <dbReference type="SAM" id="MobiDB-lite"/>
    </source>
</evidence>
<feature type="compositionally biased region" description="Low complexity" evidence="1">
    <location>
        <begin position="218"/>
        <end position="237"/>
    </location>
</feature>
<feature type="compositionally biased region" description="Low complexity" evidence="1">
    <location>
        <begin position="104"/>
        <end position="118"/>
    </location>
</feature>
<dbReference type="VEuPathDB" id="VectorBase:ADIR008881"/>
<feature type="compositionally biased region" description="Basic residues" evidence="1">
    <location>
        <begin position="59"/>
        <end position="68"/>
    </location>
</feature>
<name>A0A182NMJ6_9DIPT</name>
<proteinExistence type="predicted"/>
<evidence type="ECO:0000313" key="3">
    <source>
        <dbReference type="Proteomes" id="UP000075884"/>
    </source>
</evidence>
<feature type="compositionally biased region" description="Polar residues" evidence="1">
    <location>
        <begin position="294"/>
        <end position="303"/>
    </location>
</feature>
<dbReference type="EnsemblMetazoa" id="ADIR008881-RA">
    <property type="protein sequence ID" value="ADIR008881-PA"/>
    <property type="gene ID" value="ADIR008881"/>
</dbReference>
<feature type="compositionally biased region" description="Low complexity" evidence="1">
    <location>
        <begin position="258"/>
        <end position="268"/>
    </location>
</feature>
<dbReference type="Proteomes" id="UP000075884">
    <property type="component" value="Unassembled WGS sequence"/>
</dbReference>
<evidence type="ECO:0000313" key="2">
    <source>
        <dbReference type="EnsemblMetazoa" id="ADIR008881-PA"/>
    </source>
</evidence>
<dbReference type="AlphaFoldDB" id="A0A182NMJ6"/>